<reference evidence="4" key="1">
    <citation type="submission" date="2014-09" db="EMBL/GenBank/DDBJ databases">
        <title>Vibrio variabilis JCM 19239. (C206) whole genome shotgun sequence.</title>
        <authorList>
            <person name="Sawabe T."/>
            <person name="Meirelles P."/>
            <person name="Nakanishi M."/>
            <person name="Sayaka M."/>
            <person name="Hattori M."/>
            <person name="Ohkuma M."/>
        </authorList>
    </citation>
    <scope>NUCLEOTIDE SEQUENCE [LARGE SCALE GENOMIC DNA]</scope>
    <source>
        <strain evidence="4">JCM 19239</strain>
    </source>
</reference>
<evidence type="ECO:0000313" key="3">
    <source>
        <dbReference type="EMBL" id="GAL30766.1"/>
    </source>
</evidence>
<organism evidence="3 4">
    <name type="scientific">Vibrio variabilis</name>
    <dbReference type="NCBI Taxonomy" id="990271"/>
    <lineage>
        <taxon>Bacteria</taxon>
        <taxon>Pseudomonadati</taxon>
        <taxon>Pseudomonadota</taxon>
        <taxon>Gammaproteobacteria</taxon>
        <taxon>Vibrionales</taxon>
        <taxon>Vibrionaceae</taxon>
        <taxon>Vibrio</taxon>
    </lineage>
</organism>
<dbReference type="PRINTS" id="PR00080">
    <property type="entry name" value="SDRFAMILY"/>
</dbReference>
<comment type="caution">
    <text evidence="3">The sequence shown here is derived from an EMBL/GenBank/DDBJ whole genome shotgun (WGS) entry which is preliminary data.</text>
</comment>
<dbReference type="CDD" id="cd05233">
    <property type="entry name" value="SDR_c"/>
    <property type="match status" value="1"/>
</dbReference>
<protein>
    <submittedName>
        <fullName evidence="3">3-oxoacyl-[acyl-carrier protein] reductase</fullName>
        <ecNumber evidence="3">1.1.1.100</ecNumber>
    </submittedName>
</protein>
<dbReference type="Pfam" id="PF13561">
    <property type="entry name" value="adh_short_C2"/>
    <property type="match status" value="1"/>
</dbReference>
<comment type="similarity">
    <text evidence="1">Belongs to the short-chain dehydrogenases/reductases (SDR) family.</text>
</comment>
<evidence type="ECO:0000256" key="2">
    <source>
        <dbReference type="ARBA" id="ARBA00023002"/>
    </source>
</evidence>
<keyword evidence="4" id="KW-1185">Reference proteome</keyword>
<dbReference type="PRINTS" id="PR00081">
    <property type="entry name" value="GDHRDH"/>
</dbReference>
<gene>
    <name evidence="3" type="ORF">JCM19239_6206</name>
</gene>
<dbReference type="SUPFAM" id="SSF51735">
    <property type="entry name" value="NAD(P)-binding Rossmann-fold domains"/>
    <property type="match status" value="1"/>
</dbReference>
<dbReference type="InterPro" id="IPR036291">
    <property type="entry name" value="NAD(P)-bd_dom_sf"/>
</dbReference>
<dbReference type="EMBL" id="BBMS01000110">
    <property type="protein sequence ID" value="GAL30766.1"/>
    <property type="molecule type" value="Genomic_DNA"/>
</dbReference>
<proteinExistence type="inferred from homology"/>
<dbReference type="PROSITE" id="PS00061">
    <property type="entry name" value="ADH_SHORT"/>
    <property type="match status" value="1"/>
</dbReference>
<evidence type="ECO:0000256" key="1">
    <source>
        <dbReference type="ARBA" id="ARBA00006484"/>
    </source>
</evidence>
<dbReference type="Gene3D" id="3.40.50.720">
    <property type="entry name" value="NAD(P)-binding Rossmann-like Domain"/>
    <property type="match status" value="1"/>
</dbReference>
<dbReference type="EC" id="1.1.1.100" evidence="3"/>
<dbReference type="PANTHER" id="PTHR43639:SF1">
    <property type="entry name" value="SHORT-CHAIN DEHYDROGENASE_REDUCTASE FAMILY PROTEIN"/>
    <property type="match status" value="1"/>
</dbReference>
<evidence type="ECO:0000313" key="4">
    <source>
        <dbReference type="Proteomes" id="UP000029223"/>
    </source>
</evidence>
<dbReference type="Proteomes" id="UP000029223">
    <property type="component" value="Unassembled WGS sequence"/>
</dbReference>
<dbReference type="InterPro" id="IPR020904">
    <property type="entry name" value="Sc_DH/Rdtase_CS"/>
</dbReference>
<sequence>MKKYLITGASTGIGAETAKLLAPGNELFLVYNRSAEKALRLKQELESIDATVHLFQADLTSEEACNELFKQVSEVTRYLDALVNNAGGMVQRQNITDYSWDLMLDVFNLNTFSLFKVTSLAIPLLKLSENASIVNVTSIVVRHGGPTATLYGASKGAVDTFTRGASRELAPSIRVNSVAPGVIETPFHSQVSTNEQMKTWAENNPLERNGQPQEIAHAIKFCIENQYMNGECIDINGGSSIR</sequence>
<keyword evidence="2 3" id="KW-0560">Oxidoreductase</keyword>
<accession>A0ABQ0JPU5</accession>
<dbReference type="InterPro" id="IPR002347">
    <property type="entry name" value="SDR_fam"/>
</dbReference>
<dbReference type="GO" id="GO:0004316">
    <property type="term" value="F:3-oxoacyl-[acyl-carrier-protein] reductase (NADPH) activity"/>
    <property type="evidence" value="ECO:0007669"/>
    <property type="project" value="UniProtKB-EC"/>
</dbReference>
<dbReference type="PANTHER" id="PTHR43639">
    <property type="entry name" value="OXIDOREDUCTASE, SHORT-CHAIN DEHYDROGENASE/REDUCTASE FAMILY (AFU_ORTHOLOGUE AFUA_5G02870)"/>
    <property type="match status" value="1"/>
</dbReference>
<name>A0ABQ0JPU5_9VIBR</name>